<reference evidence="10 11" key="1">
    <citation type="journal article" date="2013" name="Nature">
        <title>Insights into bilaterian evolution from three spiralian genomes.</title>
        <authorList>
            <person name="Simakov O."/>
            <person name="Marletaz F."/>
            <person name="Cho S.J."/>
            <person name="Edsinger-Gonzales E."/>
            <person name="Havlak P."/>
            <person name="Hellsten U."/>
            <person name="Kuo D.H."/>
            <person name="Larsson T."/>
            <person name="Lv J."/>
            <person name="Arendt D."/>
            <person name="Savage R."/>
            <person name="Osoegawa K."/>
            <person name="de Jong P."/>
            <person name="Grimwood J."/>
            <person name="Chapman J.A."/>
            <person name="Shapiro H."/>
            <person name="Aerts A."/>
            <person name="Otillar R.P."/>
            <person name="Terry A.Y."/>
            <person name="Boore J.L."/>
            <person name="Grigoriev I.V."/>
            <person name="Lindberg D.R."/>
            <person name="Seaver E.C."/>
            <person name="Weisblat D.A."/>
            <person name="Putnam N.H."/>
            <person name="Rokhsar D.S."/>
        </authorList>
    </citation>
    <scope>NUCLEOTIDE SEQUENCE [LARGE SCALE GENOMIC DNA]</scope>
</reference>
<dbReference type="SUPFAM" id="SSF48726">
    <property type="entry name" value="Immunoglobulin"/>
    <property type="match status" value="3"/>
</dbReference>
<dbReference type="RefSeq" id="XP_009058015.1">
    <property type="nucleotide sequence ID" value="XM_009059767.1"/>
</dbReference>
<dbReference type="AlphaFoldDB" id="V4BQX8"/>
<dbReference type="Pfam" id="PF07679">
    <property type="entry name" value="I-set"/>
    <property type="match status" value="2"/>
</dbReference>
<keyword evidence="2 8" id="KW-0732">Signal</keyword>
<evidence type="ECO:0000313" key="11">
    <source>
        <dbReference type="Proteomes" id="UP000030746"/>
    </source>
</evidence>
<dbReference type="SMART" id="SM00408">
    <property type="entry name" value="IGc2"/>
    <property type="match status" value="3"/>
</dbReference>
<dbReference type="CTD" id="20229952"/>
<feature type="transmembrane region" description="Helical" evidence="7">
    <location>
        <begin position="789"/>
        <end position="811"/>
    </location>
</feature>
<keyword evidence="7" id="KW-0812">Transmembrane</keyword>
<keyword evidence="3" id="KW-0677">Repeat</keyword>
<dbReference type="SMART" id="SM00013">
    <property type="entry name" value="LRRNT"/>
    <property type="match status" value="1"/>
</dbReference>
<dbReference type="InterPro" id="IPR050467">
    <property type="entry name" value="LRFN"/>
</dbReference>
<dbReference type="OrthoDB" id="5917255at2759"/>
<dbReference type="GeneID" id="20229952"/>
<dbReference type="PROSITE" id="PS50835">
    <property type="entry name" value="IG_LIKE"/>
    <property type="match status" value="3"/>
</dbReference>
<feature type="signal peptide" evidence="8">
    <location>
        <begin position="1"/>
        <end position="25"/>
    </location>
</feature>
<proteinExistence type="predicted"/>
<dbReference type="FunFam" id="3.80.10.10:FF:000023">
    <property type="entry name" value="Leucine rich repeats and immunoglobulin like domains 3"/>
    <property type="match status" value="1"/>
</dbReference>
<dbReference type="Gene3D" id="3.80.10.10">
    <property type="entry name" value="Ribonuclease Inhibitor"/>
    <property type="match status" value="5"/>
</dbReference>
<accession>V4BQX8</accession>
<keyword evidence="4" id="KW-1015">Disulfide bond</keyword>
<dbReference type="PROSITE" id="PS51450">
    <property type="entry name" value="LRR"/>
    <property type="match status" value="2"/>
</dbReference>
<dbReference type="InterPro" id="IPR003599">
    <property type="entry name" value="Ig_sub"/>
</dbReference>
<dbReference type="KEGG" id="lgi:LOTGIDRAFT_105202"/>
<dbReference type="STRING" id="225164.V4BQX8"/>
<keyword evidence="7" id="KW-0472">Membrane</keyword>
<sequence length="862" mass="97094">MAALLFVCVFFVVWDIHLPYQYAFANSVACPLACSCLGEMVDCSKQGLIEVPSDIPSWVEILDLSNNDIEFINNTVFEDLQHLQTLKINHNKLAELPVFPPNSSLQNLYMNHNRIITIKPEAMQNLPNLKVMDLNYNEIMDIPLGTFPTKSNLHQLFMNNNRIISLEKGCLDNLTSLEWLKMNKNKIMELNKMVFTNLTNLKILELMRNKIEVIEGLTFQGLTNLQILKLKRNSITKLLDGAFYGLDNIQNLQLDHNKITNVTQAWLYGLDSLKILTLSNNRIQPLESVSWDFCKSLHKLDLTHNKISYIAEKSFAKLHDLQNLYLDHNMVSRIDDGAFRDLTSLDLLEINHNLLSWTIEDVSGVFLGLENLNKLSLRTNQIKTIVGEAFQGLKKLRILHIEDNAITSVQENAFKPLTDLQELYFNSSNLLCDCQLSWFPQWLSQAGFRNSISAVCAHPAKLKGKNVFEIPSEEFLCNDKEFPKPVIVEDPKGKIALKSDNITLSCVATITGNKKPHFTWKKDNNLLTNVNIVTTATSDGTVITYTTMLHLFNVQDNASGKYQCVISSEFGSAYSERAEISVHVFPVFSKTPKDVTVKAGRYAKLECSAKGQPKPEIAWQKDGGNDFPAARERRMRVIPNDDTFFILNVKSIDEGIYSCTAKNVAGTIVANVSVTVLETPSFIRKMEDKKHTKEGETTVLECMASGSPKPKLTWLKDNKALEVSERHFFTADNQLLIIVETKKSDGGRYTCEMSNTLGTQRGNSQLTVTSEGEVNDRKFSLDDESTTTGIIIIAVVCCVVGTSLVWVIIIYQTRKRPELYSATPTDETTLPAELPSSGYASSEKDVSYTPIPIHTYHNYRGK</sequence>
<evidence type="ECO:0000256" key="3">
    <source>
        <dbReference type="ARBA" id="ARBA00022737"/>
    </source>
</evidence>
<dbReference type="HOGENOM" id="CLU_000288_18_24_1"/>
<keyword evidence="11" id="KW-1185">Reference proteome</keyword>
<feature type="domain" description="Ig-like" evidence="9">
    <location>
        <begin position="485"/>
        <end position="581"/>
    </location>
</feature>
<dbReference type="InterPro" id="IPR000483">
    <property type="entry name" value="Cys-rich_flank_reg_C"/>
</dbReference>
<feature type="region of interest" description="Disordered" evidence="6">
    <location>
        <begin position="823"/>
        <end position="844"/>
    </location>
</feature>
<evidence type="ECO:0000256" key="4">
    <source>
        <dbReference type="ARBA" id="ARBA00023157"/>
    </source>
</evidence>
<dbReference type="SMART" id="SM00409">
    <property type="entry name" value="IG"/>
    <property type="match status" value="3"/>
</dbReference>
<protein>
    <recommendedName>
        <fullName evidence="9">Ig-like domain-containing protein</fullName>
    </recommendedName>
</protein>
<dbReference type="SMART" id="SM00082">
    <property type="entry name" value="LRRCT"/>
    <property type="match status" value="1"/>
</dbReference>
<feature type="chain" id="PRO_5004719711" description="Ig-like domain-containing protein" evidence="8">
    <location>
        <begin position="26"/>
        <end position="862"/>
    </location>
</feature>
<dbReference type="Pfam" id="PF13927">
    <property type="entry name" value="Ig_3"/>
    <property type="match status" value="1"/>
</dbReference>
<dbReference type="SMART" id="SM00365">
    <property type="entry name" value="LRR_SD22"/>
    <property type="match status" value="10"/>
</dbReference>
<dbReference type="FunFam" id="2.60.40.10:FF:000161">
    <property type="entry name" value="Leucine rich repeats and immunoglobulin like domains 2"/>
    <property type="match status" value="1"/>
</dbReference>
<feature type="domain" description="Ig-like" evidence="9">
    <location>
        <begin position="680"/>
        <end position="769"/>
    </location>
</feature>
<dbReference type="InterPro" id="IPR003598">
    <property type="entry name" value="Ig_sub2"/>
</dbReference>
<evidence type="ECO:0000256" key="5">
    <source>
        <dbReference type="ARBA" id="ARBA00023180"/>
    </source>
</evidence>
<dbReference type="FunFam" id="3.80.10.10:FF:000770">
    <property type="entry name" value="Uncharacterized protein"/>
    <property type="match status" value="1"/>
</dbReference>
<dbReference type="Proteomes" id="UP000030746">
    <property type="component" value="Unassembled WGS sequence"/>
</dbReference>
<dbReference type="OMA" id="WIIEDQS"/>
<keyword evidence="5" id="KW-0325">Glycoprotein</keyword>
<dbReference type="PANTHER" id="PTHR45842">
    <property type="entry name" value="SYNAPTIC ADHESION-LIKE MOLECULE SALM"/>
    <property type="match status" value="1"/>
</dbReference>
<evidence type="ECO:0000256" key="1">
    <source>
        <dbReference type="ARBA" id="ARBA00022614"/>
    </source>
</evidence>
<dbReference type="InterPro" id="IPR013783">
    <property type="entry name" value="Ig-like_fold"/>
</dbReference>
<evidence type="ECO:0000256" key="8">
    <source>
        <dbReference type="SAM" id="SignalP"/>
    </source>
</evidence>
<dbReference type="InterPro" id="IPR003591">
    <property type="entry name" value="Leu-rich_rpt_typical-subtyp"/>
</dbReference>
<dbReference type="InterPro" id="IPR036179">
    <property type="entry name" value="Ig-like_dom_sf"/>
</dbReference>
<name>V4BQX8_LOTGI</name>
<dbReference type="FunFam" id="2.60.40.10:FF:000150">
    <property type="entry name" value="Leucine rich repeats and immunoglobulin like domains 3"/>
    <property type="match status" value="1"/>
</dbReference>
<dbReference type="InterPro" id="IPR013098">
    <property type="entry name" value="Ig_I-set"/>
</dbReference>
<evidence type="ECO:0000256" key="2">
    <source>
        <dbReference type="ARBA" id="ARBA00022729"/>
    </source>
</evidence>
<keyword evidence="1" id="KW-0433">Leucine-rich repeat</keyword>
<feature type="domain" description="Ig-like" evidence="9">
    <location>
        <begin position="586"/>
        <end position="675"/>
    </location>
</feature>
<dbReference type="InterPro" id="IPR007110">
    <property type="entry name" value="Ig-like_dom"/>
</dbReference>
<evidence type="ECO:0000256" key="7">
    <source>
        <dbReference type="SAM" id="Phobius"/>
    </source>
</evidence>
<keyword evidence="7" id="KW-1133">Transmembrane helix</keyword>
<dbReference type="PANTHER" id="PTHR45842:SF21">
    <property type="entry name" value="IG-LIKE DOMAIN-CONTAINING PROTEIN"/>
    <property type="match status" value="1"/>
</dbReference>
<dbReference type="SMART" id="SM00369">
    <property type="entry name" value="LRR_TYP"/>
    <property type="match status" value="15"/>
</dbReference>
<gene>
    <name evidence="10" type="ORF">LOTGIDRAFT_105202</name>
</gene>
<evidence type="ECO:0000313" key="10">
    <source>
        <dbReference type="EMBL" id="ESO91319.1"/>
    </source>
</evidence>
<dbReference type="InterPro" id="IPR001611">
    <property type="entry name" value="Leu-rich_rpt"/>
</dbReference>
<evidence type="ECO:0000256" key="6">
    <source>
        <dbReference type="SAM" id="MobiDB-lite"/>
    </source>
</evidence>
<organism evidence="10 11">
    <name type="scientific">Lottia gigantea</name>
    <name type="common">Giant owl limpet</name>
    <dbReference type="NCBI Taxonomy" id="225164"/>
    <lineage>
        <taxon>Eukaryota</taxon>
        <taxon>Metazoa</taxon>
        <taxon>Spiralia</taxon>
        <taxon>Lophotrochozoa</taxon>
        <taxon>Mollusca</taxon>
        <taxon>Gastropoda</taxon>
        <taxon>Patellogastropoda</taxon>
        <taxon>Lottioidea</taxon>
        <taxon>Lottiidae</taxon>
        <taxon>Lottia</taxon>
    </lineage>
</organism>
<dbReference type="Pfam" id="PF13855">
    <property type="entry name" value="LRR_8"/>
    <property type="match status" value="4"/>
</dbReference>
<dbReference type="InterPro" id="IPR032675">
    <property type="entry name" value="LRR_dom_sf"/>
</dbReference>
<dbReference type="EMBL" id="KB202283">
    <property type="protein sequence ID" value="ESO91319.1"/>
    <property type="molecule type" value="Genomic_DNA"/>
</dbReference>
<evidence type="ECO:0000259" key="9">
    <source>
        <dbReference type="PROSITE" id="PS50835"/>
    </source>
</evidence>
<dbReference type="InterPro" id="IPR000372">
    <property type="entry name" value="LRRNT"/>
</dbReference>
<dbReference type="Gene3D" id="2.60.40.10">
    <property type="entry name" value="Immunoglobulins"/>
    <property type="match status" value="3"/>
</dbReference>
<dbReference type="SUPFAM" id="SSF52058">
    <property type="entry name" value="L domain-like"/>
    <property type="match status" value="2"/>
</dbReference>